<name>A0A8X8W5J2_SALSN</name>
<feature type="region of interest" description="Disordered" evidence="2">
    <location>
        <begin position="5100"/>
        <end position="5217"/>
    </location>
</feature>
<dbReference type="InterPro" id="IPR013083">
    <property type="entry name" value="Znf_RING/FYVE/PHD"/>
</dbReference>
<evidence type="ECO:0000256" key="2">
    <source>
        <dbReference type="SAM" id="MobiDB-lite"/>
    </source>
</evidence>
<evidence type="ECO:0000313" key="4">
    <source>
        <dbReference type="EMBL" id="KAG6388311.1"/>
    </source>
</evidence>
<feature type="compositionally biased region" description="Polar residues" evidence="2">
    <location>
        <begin position="4985"/>
        <end position="5010"/>
    </location>
</feature>
<feature type="compositionally biased region" description="Basic residues" evidence="2">
    <location>
        <begin position="5178"/>
        <end position="5187"/>
    </location>
</feature>
<evidence type="ECO:0000313" key="5">
    <source>
        <dbReference type="Proteomes" id="UP000298416"/>
    </source>
</evidence>
<feature type="domain" description="Sacsin/Nov" evidence="3">
    <location>
        <begin position="15"/>
        <end position="254"/>
    </location>
</feature>
<feature type="compositionally biased region" description="Basic and acidic residues" evidence="2">
    <location>
        <begin position="5160"/>
        <end position="5173"/>
    </location>
</feature>
<dbReference type="PANTHER" id="PTHR15600">
    <property type="entry name" value="SACSIN"/>
    <property type="match status" value="1"/>
</dbReference>
<dbReference type="InterPro" id="IPR036890">
    <property type="entry name" value="HATPase_C_sf"/>
</dbReference>
<organism evidence="4">
    <name type="scientific">Salvia splendens</name>
    <name type="common">Scarlet sage</name>
    <dbReference type="NCBI Taxonomy" id="180675"/>
    <lineage>
        <taxon>Eukaryota</taxon>
        <taxon>Viridiplantae</taxon>
        <taxon>Streptophyta</taxon>
        <taxon>Embryophyta</taxon>
        <taxon>Tracheophyta</taxon>
        <taxon>Spermatophyta</taxon>
        <taxon>Magnoliopsida</taxon>
        <taxon>eudicotyledons</taxon>
        <taxon>Gunneridae</taxon>
        <taxon>Pentapetalae</taxon>
        <taxon>asterids</taxon>
        <taxon>lamiids</taxon>
        <taxon>Lamiales</taxon>
        <taxon>Lamiaceae</taxon>
        <taxon>Nepetoideae</taxon>
        <taxon>Mentheae</taxon>
        <taxon>Salviinae</taxon>
        <taxon>Salvia</taxon>
        <taxon>Salvia subgen. Calosphace</taxon>
        <taxon>core Calosphace</taxon>
    </lineage>
</organism>
<dbReference type="FunFam" id="1.20.1260.60:FF:000002">
    <property type="entry name" value="Vacuolar protein sorting-associated protein IST1"/>
    <property type="match status" value="1"/>
</dbReference>
<feature type="region of interest" description="Disordered" evidence="2">
    <location>
        <begin position="3382"/>
        <end position="3433"/>
    </location>
</feature>
<feature type="region of interest" description="Disordered" evidence="2">
    <location>
        <begin position="4983"/>
        <end position="5014"/>
    </location>
</feature>
<gene>
    <name evidence="4" type="ORF">SASPL_153513</name>
</gene>
<reference evidence="4" key="2">
    <citation type="submission" date="2020-08" db="EMBL/GenBank/DDBJ databases">
        <title>Plant Genome Project.</title>
        <authorList>
            <person name="Zhang R.-G."/>
        </authorList>
    </citation>
    <scope>NUCLEOTIDE SEQUENCE</scope>
    <source>
        <strain evidence="4">Huo1</strain>
        <tissue evidence="4">Leaf</tissue>
    </source>
</reference>
<keyword evidence="5" id="KW-1185">Reference proteome</keyword>
<dbReference type="SUPFAM" id="SSF55874">
    <property type="entry name" value="ATPase domain of HSP90 chaperone/DNA topoisomerase II/histidine kinase"/>
    <property type="match status" value="2"/>
</dbReference>
<dbReference type="EMBL" id="PNBA02000021">
    <property type="protein sequence ID" value="KAG6388311.1"/>
    <property type="molecule type" value="Genomic_DNA"/>
</dbReference>
<dbReference type="InterPro" id="IPR005061">
    <property type="entry name" value="Ist1"/>
</dbReference>
<dbReference type="Proteomes" id="UP000298416">
    <property type="component" value="Unassembled WGS sequence"/>
</dbReference>
<dbReference type="Gene3D" id="1.20.1260.60">
    <property type="entry name" value="Vacuolar protein sorting-associated protein Ist1"/>
    <property type="match status" value="1"/>
</dbReference>
<dbReference type="InterPro" id="IPR052972">
    <property type="entry name" value="Sacsin_chaperone_reg"/>
</dbReference>
<dbReference type="GO" id="GO:0015031">
    <property type="term" value="P:protein transport"/>
    <property type="evidence" value="ECO:0007669"/>
    <property type="project" value="InterPro"/>
</dbReference>
<protein>
    <recommendedName>
        <fullName evidence="3">Sacsin/Nov domain-containing protein</fullName>
    </recommendedName>
</protein>
<feature type="region of interest" description="Disordered" evidence="2">
    <location>
        <begin position="4580"/>
        <end position="4600"/>
    </location>
</feature>
<evidence type="ECO:0000259" key="3">
    <source>
        <dbReference type="Pfam" id="PF25794"/>
    </source>
</evidence>
<evidence type="ECO:0000256" key="1">
    <source>
        <dbReference type="ARBA" id="ARBA00005536"/>
    </source>
</evidence>
<feature type="domain" description="Sacsin/Nov" evidence="3">
    <location>
        <begin position="1384"/>
        <end position="1618"/>
    </location>
</feature>
<feature type="compositionally biased region" description="Basic and acidic residues" evidence="2">
    <location>
        <begin position="5135"/>
        <end position="5149"/>
    </location>
</feature>
<sequence>MEPQPVLLEDFGQKVDLTRRIREVLLNYPEGTTVLKELIQNADDAGATTVRLCLDRRTHGVDSLLSPTLAQWQGPALLVYNDAVFTNEDFVSISRIGGSTKHDKAWKTGRFGVGFNSVYHLTDLPSFVSGKHVVLFDPQGVYLPNVSAANPGKRIDYVSSSAISLYTDQFLPYCAFGCDMKTPFHGTLFRFPLREADQAANSKLSMQAYPEEDISSMFAQLFEEGILLLLFLKCVLSIEMYVWDVGMQEPRKLYSCSISSAKENVLWHRQSLQRISKLNHGFDSEMGAFSLDFLSEAVIGDVPRTRAHKFYIVQMMASSSSRIGTFAAKAAKDYDMHLLPWASVAACISDDSLNDDVLKLGRAFCFLPLPVKTGFRVQINGYFEVSSNRRGIWYGDDMDRSGKIRSIWNRLLLEDVVAPSFGKLLISGRELLRSTKDYYSLWPIGSFEEPWTLLVEQIYKSIWDSPVLYSNVEGGKWILPKEAFFHDMEIYGTKEIYDVLVQLGMPIVSLPSDLFEMILSCKSVRDKKVVTPDSVRQYLRECRYLHVIGRLEKLVLLEYCLEDLIDTDVGIHASGLPFLPLADGNFGSLSRSLEGTTYYICNELEYMLLQQVSNRIIDRSIPTKLHDRLTSIANVSGANLVVLTVNEFIQIYAELVPAEWKYKTQVLWSPSSSSSHPSISWFSLFWRYLYEQCEELSAFGDWPIIPSVTGHLYRHSRQNKLLNAEKLSEKLQSILVKMGCKILNSNYCIGHPGLTKYVHNADAAGVLDAIYDVSSNDNITQLLQCLEGDEKDELRQFLLNPAWFVGKQLDDSHIQSSKWLPIYRVYDGESAENFKYADLVNPNKFLPPNDCPECLFSGEFLFNFSSTDEELLRRYYGIERMKKTQFLMMNVFDRIGQLESDLRNNIMLSVLQELPHLCMEDTLFREYLRNLEFVPTVSGTLKSPAMLYDPRNEELYALLEDSDCFPFGDFEESGVLDMLQGLGLKTTASFEAVIQSARHVERLMHINQEKAHSRGKILLSYLEVNAVKWLSDTSEGEQRTVSRIFVRASNAFKYRHLKSEMEKFWNELRLISWCPVLISPPYKSLPWPIVSSLVAPPKVVRLYTDLWLVSASMRILDRECSSSALSYELGWSNPPGGSIIAAQLLELGKNNEMVSDPILRQELALAMPKIYSLLMRLLGSDEIDIVKAILEGCRWIWVGDGFATSNEVVLNGPLHLAPYIRVIPIDLAAFSDLFLDLGIQEYLQPSDYANILNRMASKKGATPLDSQEITAATFIAQHLAEAHFCEDHTIIYLPDVSGRLVNATNLAYNDAPWLLESDNSDRLLGSAAMSLGAKQAVHKFVHGNISHDIAEKLGVRSFRRILLAESADSMNLSLSGAAEAFGQHEALTTRLRHILEMYADGPAVLFELVQNAEDAGASNVTFLLDKSHYGTSSLLSPEMGDWQGPALYCFNDSVFTSQDLYAVSRIGQESKLEKPFAIGRFGLGFNCVYHFTDIPTFVSGENIVMFDPHACNLPGISPSHPGLRIKFAGRNILEQFPDQFSPFLHFGCDLQHPFPGTLFRFALRTTNAASRSQIKKEVYKPSDVLSLFSSFTEVVTATLLFLRNVKTISVYVKEWPDSEMQLLHCVRKDCANEPEIEKSPFHQIFNSMHVNQRDRLSMDQFFNKLSKSIKTDVPWRFQKLLVSEKNLSGSRSCLWLTCESLGNFHRKGKFSTLNKKLCKFVPWVCIATPVSSVEVENRSGGSEDVSDSSFPDTGDILQILQTSMQATSNFDGRAFCFLPLPISTGLPVHINAYFELSSNRRDIWFGDDMVGDGKIRADWNMYLIEEVAAPAYGHLLETVALEFGPSDLFFSFWPKTGGFEPWTSLVQKLYQFVSENGLRVLYTKARGGQWISAKQAIFPDHNFEKSQELAEALSDAGLPVADVPKEIVNKFMEICPSLHFLNPQLLRTLLIRKTREFKEKSSMILTLEYCLLDLRSPVASKSLCGLPLIPLSSGAFTKLDRRGLAEQIYLNRGDGYSLLKDSIPHQLVDCTVSDYLYDKLCCLAETEEFNLSFLTCQLLENILPRLVPVEWNNAKEVTWVPGHEAHPSLEWIRLLWSYLRSSCEDLSLFSNWPILPVEDSRLMQLVENSNVIRDGAWSENMSGLLQRAGCLILRRDLRIEHPQLKVYVQDSTAMGVLNALMAVAGGLNGVGHLFSHATDGGLHEMRSFILQSRWFSDDLMDNTHVNIIKEIPMFESFKSRKLAPLKSLKWLKPEFARECFLDEDFVKLDSEKERTILKKYLAIEEPSRLHFYENYVIPQMSELIAQKDLLLDILHDMRSLIEEDNTCKEAFSAVPFVQSSEGAWREPFRLYDPRVTELNLFLHSGAFFPSENFSNPEILEILVTLGLKKTLDTAGLLDCARSVSMLYESMDSQALLFARRLLSCLNSLSLKLSYAEKSEHTADTTEYQESAQPGDGEDLPISGSVESLFKSLNVHSIVNNLVGDTRGEDFWLGLRCISWCPVYSDPPVKALPWLASVQTIAAPATTRPESHMWMVSTKLHILDGECSKYLQHKLGWLDPLPVDILCAQLVGLANTYDELRLHHDAELRQKIPLIYSQLQNYMKSDELALLQSSLTGVKWVWIGDDFVAPDVLAFDSPVKFSPYIYVVPSELSIFQDLLLALGVRHNFDVTDYIRVLKRLHNDVKGDTLSIDQLNFVQCVLETIADSFVEGSGLQNPSMILVPDSTGVLMGSADLVYNDAPWMESNSLAGKRFVHSSISFDLANRLGIQSLRSLSLVSKELTKDFPCMAYSKIIELLESHGNYEFLLFDLLELADCCKAKKLHLIFDKREHPRQSLLQHNLAEFQGPALVAILEGASLSGDEVASLQFLPPWSLRGDTVNYGLGLLSCFSISDLPSVISDGFLYIFDPQGVVIATSTTHSPSAKVFPLRGTKLTERFRDQFSPMMIYENMPWSAADSTVIRLPLSSKCMEDGVDSRLTRIFDKFMEHASKPILYLKSILQVSLSTWEDGSPEPCLDYSIDIDPLSAVARNPFSEKKWKKFQLSSIFGSSTAAIKLQVLDLNLNKGGMRFVDRWLVVLSMGSGQTRNMALDRRYLAYNLTPVAGVAAHISRNGHPIDEHPSNAIMSPLPLSSIINMPVTVVGSFLVRHNRGRYLLISQEGKGEFRVQSDAGSQLIEAWNIELLSCVRDSYIKLIVEMQKLRRDSLGSILETNLGHAVSLSLRSYRDEMYSFWPRSCQNNLLKQHLDGQDGTPNPLETDWKHLIEQVIRPLYSRLVELPVWQLYSGSLVKAADGMFLSQPGNGVGENLLPATVCAFVKEHYPVFSVPWELVTEIQAVGFSVREIKPKMVRNLLRASSPSIGSWSIDTYIDVLEYCLSDIQLVEPSSELPTPRDSNIPEFGSVSQKEDGHPFALPGTSRRRHHGVSTATSVGSGGDPIEMMTSLGRALLDLGRGVVEDIGRGGDSSSYRHPLTGHTIYGPHGSSTSEEQRLFQISSEIKGLPCPTAKNSLIKLGFTEVYIGNKEEQSLVTSLAGKFIHAEVVERPVLQNIFSNCSIQSFLKLQAFSLRLLSSQMTSVFHENWANHLIDSKNAPWFSWERSASSACEAGPSPEWIRLFWKIFRSSSEDLSLFSDWPIIPAFLGRPILCRVRERHLVFVPPLIRDLAISDSTPEVELPEAGQSECSYSHEIEAYLLSYKFIDEKYPWLFSLLNQYNIPIFDVNYLDCATSLKCLPLEGQSLGRTISSKLVAAKRAGYFPQLTSFSESERDQLFSLFSSGFSSSSSDYGREELEVLRNLPIYRTVRGTYTQLENEDLCMVSSKTFLKPSEDRCLSKSADSTESSLLRALGVPEFDDKQILIKFGLPGFEHKPRLEKEDIMIYLYTNWKDLQSDSSVIEVLKVSNFVKTADEHSENLCKPPDLFDPGDALLTSVFSGMRKKFPGERFISDGWLQILRKAGLRTSAEADVILECAKRVEYLGVECMKDAEVPNELSVWNPKNEVSFEIWVLAETLVKTIFSNFAVLYGNNFCNLLGKIACIPAEKGFPNIGGKRSGNRVLSSYSEAILMKDWPLAWSCAPILSMQSVVPPEYAWGPLQLSSPPAFSCVLSHLQVIGRNGGEDTLAHWPAISGIKTVDEAALEILRYLDKFWSSLSSSDITKLQQVAFLPAANGTRLVKASSLFARLTINISPFAFELPSAYLPHVKILRDLGLQDSLSVASARNLLSDLQRVYGYQRLNPNEFRAALEILRFICDENSPEISNWDSEAIVPDDGCRIRFVHQDLPERVSESLGIKRLSDVVKEELDNGEDLCELECIGSILLVAIRRKLLSESFQVTVWRILTTLVSSHPGYGRPNLETIQKTLVSIEERLKFVKCLYTRFLLLPKSVNITLVSKNSVLPEWDATLQHRALYFIDQFKTRVLIAEPPNYIAVTDLVSAVISRILDSPVSLPLGSLFLCPEYSETAVHDVLKLCFHTRSAEFGGGIETFLGKEILPQDATRVQFHPLRPFYKGEIVAWRSSNGERLKYGRVPENVKPSAGQALYRFMLEISPGITEPVISSNIFSFKNISYSGEDSSAILQEGDKMVYEHKKAESSGVKTSSSQPQPVQDLQRGRVSAAEFVQAVHEMLSSAGISLDVEKQTLLQTSLTLQEQLKESQAALLLEQEKSDMATKEADTAKAAWSCRVCLNSEVDVSLIPCGHVLCRTCSSAVSRFKMLDGILGRGFSVKCKSLIKATGARIAVVRRRVEAKQRFLNEDLAKLLSNGLDINAYGRTEEFLAGMNLLSCYDFVEKSCDYILKQLSRMQKQGECPEECREVVASLMYAAARFSDFPELRDLRDVFQQKYGSLEAFVNQKFVEKMSLRPPPKEKRLQVLQDIASEFSIKWDSKGFEQRMAAPSVVSQVDVVKQSPGLLEEKSRLKSCGGGGKIWRRDEGDHQISRTKDVIRYREKSVLENGGSTLQGDDDNLNGRRHMLTVNKPSYPTETCDADFKAERSNNSSHGKILGNNAQSTYSRASNGIPNSRKGESVATLFSEKTNFFPGCVEQLGKTENAILSSKYSSNDGSVGSTMKGVDEGSDRLKSCSSYILPPPYIKPNQSATRPPYVKLKEDKHKLSGGSKDSLSNLDEQIIDPGSRNRSCYVNDCSGRPHTESDHRDRNEKNAAPASVKSYGLEKEHDYQDERIPLPKPRSIRRKHHKSSSSNNNAVDTLEDVKAVNKSSSSRRKDHSRKGLQVLFDDEQHHIKDDEEKMIDKLLMHYSKKPTSSDAGKLKKKMLGQPPHQIICGSESSSDQIMNMHDSKFEAFPTPARSVSLPREQAAPPEAKKVFARSNTFQPDNQATHVHPKLPDYDDLAARFAALKGR</sequence>
<feature type="region of interest" description="Disordered" evidence="2">
    <location>
        <begin position="3461"/>
        <end position="3480"/>
    </location>
</feature>
<dbReference type="InterPro" id="IPR058210">
    <property type="entry name" value="SACS/Nov_dom"/>
</dbReference>
<dbReference type="InterPro" id="IPR042277">
    <property type="entry name" value="IST1-like"/>
</dbReference>
<dbReference type="NCBIfam" id="NF047352">
    <property type="entry name" value="P_loop_sacsin"/>
    <property type="match status" value="2"/>
</dbReference>
<feature type="region of interest" description="Disordered" evidence="2">
    <location>
        <begin position="5046"/>
        <end position="5069"/>
    </location>
</feature>
<accession>A0A8X8W5J2</accession>
<dbReference type="Pfam" id="PF25794">
    <property type="entry name" value="SACS"/>
    <property type="match status" value="3"/>
</dbReference>
<dbReference type="Gene3D" id="3.30.40.10">
    <property type="entry name" value="Zinc/RING finger domain, C3HC4 (zinc finger)"/>
    <property type="match status" value="1"/>
</dbReference>
<comment type="caution">
    <text evidence="4">The sequence shown here is derived from an EMBL/GenBank/DDBJ whole genome shotgun (WGS) entry which is preliminary data.</text>
</comment>
<comment type="similarity">
    <text evidence="1">Belongs to the IST1 family.</text>
</comment>
<dbReference type="PANTHER" id="PTHR15600:SF42">
    <property type="entry name" value="SACSIN"/>
    <property type="match status" value="1"/>
</dbReference>
<dbReference type="SUPFAM" id="SSF57850">
    <property type="entry name" value="RING/U-box"/>
    <property type="match status" value="1"/>
</dbReference>
<feature type="compositionally biased region" description="Polar residues" evidence="2">
    <location>
        <begin position="5046"/>
        <end position="5057"/>
    </location>
</feature>
<dbReference type="GO" id="GO:0030544">
    <property type="term" value="F:Hsp70 protein binding"/>
    <property type="evidence" value="ECO:0007669"/>
    <property type="project" value="TreeGrafter"/>
</dbReference>
<reference evidence="4" key="1">
    <citation type="submission" date="2018-01" db="EMBL/GenBank/DDBJ databases">
        <authorList>
            <person name="Mao J.F."/>
        </authorList>
    </citation>
    <scope>NUCLEOTIDE SEQUENCE</scope>
    <source>
        <strain evidence="4">Huo1</strain>
        <tissue evidence="4">Leaf</tissue>
    </source>
</reference>
<proteinExistence type="inferred from homology"/>
<dbReference type="Pfam" id="PF03398">
    <property type="entry name" value="Ist1"/>
    <property type="match status" value="1"/>
</dbReference>
<feature type="compositionally biased region" description="Polar residues" evidence="2">
    <location>
        <begin position="4587"/>
        <end position="4599"/>
    </location>
</feature>
<feature type="domain" description="Sacsin/Nov" evidence="3">
    <location>
        <begin position="2792"/>
        <end position="3014"/>
    </location>
</feature>